<dbReference type="InterPro" id="IPR036291">
    <property type="entry name" value="NAD(P)-bd_dom_sf"/>
</dbReference>
<gene>
    <name evidence="3" type="ORF">EDD52_101766</name>
</gene>
<dbReference type="EMBL" id="SLZU01000001">
    <property type="protein sequence ID" value="TCS67663.1"/>
    <property type="molecule type" value="Genomic_DNA"/>
</dbReference>
<evidence type="ECO:0000313" key="4">
    <source>
        <dbReference type="Proteomes" id="UP000295696"/>
    </source>
</evidence>
<dbReference type="PRINTS" id="PR00081">
    <property type="entry name" value="GDHRDH"/>
</dbReference>
<proteinExistence type="inferred from homology"/>
<name>A0A4R3JMP0_9RHOB</name>
<sequence length="265" mass="28633">MTHPALSAGAVAVVTGAASGIGLATVKALSNAGLSVVLVDIDGTRLDDILASLPGDGIACPADVANPEEIEALARTVRDRFGRVDFLMNNAATRVAGGAREDLDEWRRTMDVNFWAAVYAERAFLPGMIAAGRPAMIVNTGSKQGITNPPGNTIYNVSKSALKTYTEQLQHRLRNTEGCEVSAHLLVPGFTITGPHKPNPGGWQPEEVVAHMLPRLEKGDFYIICPDNEVTSEMDARRIRWAAGDIAENRPPLSRWHPDWADKFK</sequence>
<keyword evidence="2" id="KW-0560">Oxidoreductase</keyword>
<dbReference type="InterPro" id="IPR002347">
    <property type="entry name" value="SDR_fam"/>
</dbReference>
<dbReference type="RefSeq" id="WP_132241927.1">
    <property type="nucleotide sequence ID" value="NZ_SLZU01000001.1"/>
</dbReference>
<dbReference type="PROSITE" id="PS00061">
    <property type="entry name" value="ADH_SHORT"/>
    <property type="match status" value="1"/>
</dbReference>
<dbReference type="InterPro" id="IPR020904">
    <property type="entry name" value="Sc_DH/Rdtase_CS"/>
</dbReference>
<accession>A0A4R3JMP0</accession>
<dbReference type="GO" id="GO:0050664">
    <property type="term" value="F:oxidoreductase activity, acting on NAD(P)H, oxygen as acceptor"/>
    <property type="evidence" value="ECO:0007669"/>
    <property type="project" value="TreeGrafter"/>
</dbReference>
<dbReference type="PANTHER" id="PTHR43008">
    <property type="entry name" value="BENZIL REDUCTASE"/>
    <property type="match status" value="1"/>
</dbReference>
<dbReference type="PANTHER" id="PTHR43008:SF7">
    <property type="entry name" value="SHORT CHAIN DEHYDROGENASE_REDUCTASE (AFU_ORTHOLOGUE AFUA_2G00830)"/>
    <property type="match status" value="1"/>
</dbReference>
<dbReference type="SUPFAM" id="SSF51735">
    <property type="entry name" value="NAD(P)-binding Rossmann-fold domains"/>
    <property type="match status" value="1"/>
</dbReference>
<dbReference type="Proteomes" id="UP000295696">
    <property type="component" value="Unassembled WGS sequence"/>
</dbReference>
<evidence type="ECO:0000256" key="2">
    <source>
        <dbReference type="ARBA" id="ARBA00023002"/>
    </source>
</evidence>
<evidence type="ECO:0000256" key="1">
    <source>
        <dbReference type="ARBA" id="ARBA00006484"/>
    </source>
</evidence>
<comment type="caution">
    <text evidence="3">The sequence shown here is derived from an EMBL/GenBank/DDBJ whole genome shotgun (WGS) entry which is preliminary data.</text>
</comment>
<keyword evidence="4" id="KW-1185">Reference proteome</keyword>
<reference evidence="3 4" key="1">
    <citation type="submission" date="2019-03" db="EMBL/GenBank/DDBJ databases">
        <title>Genomic Encyclopedia of Type Strains, Phase IV (KMG-IV): sequencing the most valuable type-strain genomes for metagenomic binning, comparative biology and taxonomic classification.</title>
        <authorList>
            <person name="Goeker M."/>
        </authorList>
    </citation>
    <scope>NUCLEOTIDE SEQUENCE [LARGE SCALE GENOMIC DNA]</scope>
    <source>
        <strain evidence="3 4">DSM 104836</strain>
    </source>
</reference>
<organism evidence="3 4">
    <name type="scientific">Primorskyibacter sedentarius</name>
    <dbReference type="NCBI Taxonomy" id="745311"/>
    <lineage>
        <taxon>Bacteria</taxon>
        <taxon>Pseudomonadati</taxon>
        <taxon>Pseudomonadota</taxon>
        <taxon>Alphaproteobacteria</taxon>
        <taxon>Rhodobacterales</taxon>
        <taxon>Roseobacteraceae</taxon>
        <taxon>Primorskyibacter</taxon>
    </lineage>
</organism>
<dbReference type="CDD" id="cd05233">
    <property type="entry name" value="SDR_c"/>
    <property type="match status" value="1"/>
</dbReference>
<comment type="similarity">
    <text evidence="1">Belongs to the short-chain dehydrogenases/reductases (SDR) family.</text>
</comment>
<protein>
    <submittedName>
        <fullName evidence="3">Short-subunit dehydrogenase</fullName>
    </submittedName>
</protein>
<evidence type="ECO:0000313" key="3">
    <source>
        <dbReference type="EMBL" id="TCS67663.1"/>
    </source>
</evidence>
<dbReference type="Gene3D" id="3.40.50.720">
    <property type="entry name" value="NAD(P)-binding Rossmann-like Domain"/>
    <property type="match status" value="1"/>
</dbReference>
<dbReference type="OrthoDB" id="4690547at2"/>
<dbReference type="AlphaFoldDB" id="A0A4R3JMP0"/>
<dbReference type="Pfam" id="PF00106">
    <property type="entry name" value="adh_short"/>
    <property type="match status" value="1"/>
</dbReference>